<organism evidence="1 2">
    <name type="scientific">Alistipes putredinis</name>
    <dbReference type="NCBI Taxonomy" id="28117"/>
    <lineage>
        <taxon>Bacteria</taxon>
        <taxon>Pseudomonadati</taxon>
        <taxon>Bacteroidota</taxon>
        <taxon>Bacteroidia</taxon>
        <taxon>Bacteroidales</taxon>
        <taxon>Rikenellaceae</taxon>
        <taxon>Alistipes</taxon>
    </lineage>
</organism>
<gene>
    <name evidence="1" type="ORF">BHV66_04270</name>
</gene>
<dbReference type="GeneID" id="92756587"/>
<proteinExistence type="predicted"/>
<accession>A0A1Q6F8W2</accession>
<comment type="caution">
    <text evidence="1">The sequence shown here is derived from an EMBL/GenBank/DDBJ whole genome shotgun (WGS) entry which is preliminary data.</text>
</comment>
<dbReference type="EMBL" id="MNQH01000019">
    <property type="protein sequence ID" value="OKY95112.1"/>
    <property type="molecule type" value="Genomic_DNA"/>
</dbReference>
<evidence type="ECO:0000313" key="1">
    <source>
        <dbReference type="EMBL" id="OKY95112.1"/>
    </source>
</evidence>
<protein>
    <submittedName>
        <fullName evidence="1">Uncharacterized protein</fullName>
    </submittedName>
</protein>
<dbReference type="RefSeq" id="WP_015546439.1">
    <property type="nucleotide sequence ID" value="NZ_CAKWCJ010000020.1"/>
</dbReference>
<sequence>MNNLCFNRFTLRTDDAKTRRKILRWLALNYRLYEYLPSEAEIRGRFISRKPFPAEALRRQIGKLRGDRTLFLRIVSTDLYSLYVEGNVYLLGAWYRIFL</sequence>
<evidence type="ECO:0000313" key="2">
    <source>
        <dbReference type="Proteomes" id="UP000187417"/>
    </source>
</evidence>
<reference evidence="1 2" key="1">
    <citation type="journal article" date="2016" name="Nat. Biotechnol.">
        <title>Measurement of bacterial replication rates in microbial communities.</title>
        <authorList>
            <person name="Brown C.T."/>
            <person name="Olm M.R."/>
            <person name="Thomas B.C."/>
            <person name="Banfield J.F."/>
        </authorList>
    </citation>
    <scope>NUCLEOTIDE SEQUENCE [LARGE SCALE GENOMIC DNA]</scope>
    <source>
        <strain evidence="1">CAG:67_53_122</strain>
    </source>
</reference>
<dbReference type="Proteomes" id="UP000187417">
    <property type="component" value="Unassembled WGS sequence"/>
</dbReference>
<dbReference type="AlphaFoldDB" id="A0A1Q6F8W2"/>
<dbReference type="STRING" id="28117.BHV66_04270"/>
<name>A0A1Q6F8W2_9BACT</name>